<feature type="transmembrane region" description="Helical" evidence="7">
    <location>
        <begin position="101"/>
        <end position="122"/>
    </location>
</feature>
<dbReference type="Pfam" id="PF00528">
    <property type="entry name" value="BPD_transp_1"/>
    <property type="match status" value="1"/>
</dbReference>
<protein>
    <submittedName>
        <fullName evidence="9">Sugar ABC transporter permease</fullName>
    </submittedName>
</protein>
<evidence type="ECO:0000313" key="10">
    <source>
        <dbReference type="Proteomes" id="UP000266340"/>
    </source>
</evidence>
<feature type="transmembrane region" description="Helical" evidence="7">
    <location>
        <begin position="6"/>
        <end position="37"/>
    </location>
</feature>
<dbReference type="PANTHER" id="PTHR30193:SF37">
    <property type="entry name" value="INNER MEMBRANE ABC TRANSPORTER PERMEASE PROTEIN YCJO"/>
    <property type="match status" value="1"/>
</dbReference>
<dbReference type="InterPro" id="IPR000515">
    <property type="entry name" value="MetI-like"/>
</dbReference>
<gene>
    <name evidence="9" type="ORF">D3H35_25510</name>
</gene>
<comment type="similarity">
    <text evidence="7">Belongs to the binding-protein-dependent transport system permease family.</text>
</comment>
<evidence type="ECO:0000256" key="7">
    <source>
        <dbReference type="RuleBase" id="RU363032"/>
    </source>
</evidence>
<reference evidence="9 10" key="1">
    <citation type="submission" date="2018-09" db="EMBL/GenBank/DDBJ databases">
        <title>Cohnella cavernae sp. nov., isolated from a karst cave.</title>
        <authorList>
            <person name="Zhu H."/>
        </authorList>
    </citation>
    <scope>NUCLEOTIDE SEQUENCE [LARGE SCALE GENOMIC DNA]</scope>
    <source>
        <strain evidence="9 10">K2E09-144</strain>
    </source>
</reference>
<dbReference type="PROSITE" id="PS50928">
    <property type="entry name" value="ABC_TM1"/>
    <property type="match status" value="1"/>
</dbReference>
<keyword evidence="5 7" id="KW-1133">Transmembrane helix</keyword>
<evidence type="ECO:0000256" key="1">
    <source>
        <dbReference type="ARBA" id="ARBA00004651"/>
    </source>
</evidence>
<dbReference type="SUPFAM" id="SSF161098">
    <property type="entry name" value="MetI-like"/>
    <property type="match status" value="1"/>
</dbReference>
<dbReference type="Proteomes" id="UP000266340">
    <property type="component" value="Unassembled WGS sequence"/>
</dbReference>
<feature type="domain" description="ABC transmembrane type-1" evidence="8">
    <location>
        <begin position="1"/>
        <end position="187"/>
    </location>
</feature>
<evidence type="ECO:0000256" key="3">
    <source>
        <dbReference type="ARBA" id="ARBA00022475"/>
    </source>
</evidence>
<dbReference type="AlphaFoldDB" id="A0A398CJC3"/>
<dbReference type="GO" id="GO:0005886">
    <property type="term" value="C:plasma membrane"/>
    <property type="evidence" value="ECO:0007669"/>
    <property type="project" value="UniProtKB-SubCell"/>
</dbReference>
<keyword evidence="6 7" id="KW-0472">Membrane</keyword>
<proteinExistence type="inferred from homology"/>
<dbReference type="PANTHER" id="PTHR30193">
    <property type="entry name" value="ABC TRANSPORTER PERMEASE PROTEIN"/>
    <property type="match status" value="1"/>
</dbReference>
<evidence type="ECO:0000259" key="8">
    <source>
        <dbReference type="PROSITE" id="PS50928"/>
    </source>
</evidence>
<keyword evidence="4 7" id="KW-0812">Transmembrane</keyword>
<comment type="caution">
    <text evidence="9">The sequence shown here is derived from an EMBL/GenBank/DDBJ whole genome shotgun (WGS) entry which is preliminary data.</text>
</comment>
<keyword evidence="2 7" id="KW-0813">Transport</keyword>
<comment type="subcellular location">
    <subcellularLocation>
        <location evidence="1 7">Cell membrane</location>
        <topology evidence="1 7">Multi-pass membrane protein</topology>
    </subcellularLocation>
</comment>
<feature type="transmembrane region" description="Helical" evidence="7">
    <location>
        <begin position="57"/>
        <end position="81"/>
    </location>
</feature>
<name>A0A398CJC3_9BACL</name>
<keyword evidence="10" id="KW-1185">Reference proteome</keyword>
<dbReference type="CDD" id="cd06261">
    <property type="entry name" value="TM_PBP2"/>
    <property type="match status" value="1"/>
</dbReference>
<accession>A0A398CJC3</accession>
<evidence type="ECO:0000313" key="9">
    <source>
        <dbReference type="EMBL" id="RIE00928.1"/>
    </source>
</evidence>
<evidence type="ECO:0000256" key="4">
    <source>
        <dbReference type="ARBA" id="ARBA00022692"/>
    </source>
</evidence>
<dbReference type="Gene3D" id="1.10.3720.10">
    <property type="entry name" value="MetI-like"/>
    <property type="match status" value="1"/>
</dbReference>
<dbReference type="GO" id="GO:0055085">
    <property type="term" value="P:transmembrane transport"/>
    <property type="evidence" value="ECO:0007669"/>
    <property type="project" value="InterPro"/>
</dbReference>
<dbReference type="EMBL" id="QXJM01000042">
    <property type="protein sequence ID" value="RIE00928.1"/>
    <property type="molecule type" value="Genomic_DNA"/>
</dbReference>
<evidence type="ECO:0000256" key="2">
    <source>
        <dbReference type="ARBA" id="ARBA00022448"/>
    </source>
</evidence>
<evidence type="ECO:0000256" key="5">
    <source>
        <dbReference type="ARBA" id="ARBA00022989"/>
    </source>
</evidence>
<dbReference type="InterPro" id="IPR051393">
    <property type="entry name" value="ABC_transporter_permease"/>
</dbReference>
<keyword evidence="3" id="KW-1003">Cell membrane</keyword>
<dbReference type="InterPro" id="IPR035906">
    <property type="entry name" value="MetI-like_sf"/>
</dbReference>
<evidence type="ECO:0000256" key="6">
    <source>
        <dbReference type="ARBA" id="ARBA00023136"/>
    </source>
</evidence>
<organism evidence="9 10">
    <name type="scientific">Cohnella faecalis</name>
    <dbReference type="NCBI Taxonomy" id="2315694"/>
    <lineage>
        <taxon>Bacteria</taxon>
        <taxon>Bacillati</taxon>
        <taxon>Bacillota</taxon>
        <taxon>Bacilli</taxon>
        <taxon>Bacillales</taxon>
        <taxon>Paenibacillaceae</taxon>
        <taxon>Cohnella</taxon>
    </lineage>
</organism>
<sequence>MFQTLYFAPVVLSTVALVQIFQNVFSVNPVGMLNYFLSWFQPSMLDSEWLSDPHRSLLIVAIAEGYKFAAVYMVIFYSALISISEEVIEAARMDGASGWKLYRYIKLPMIKGIIFTSIILVLNGSLKSFDIPYLLTYGGPALPANWSPPICISKRSAACITGMAARLPCSSPLSVFSWSDSLCKSSK</sequence>